<name>A0A382X2Y8_9ZZZZ</name>
<feature type="domain" description="Cytochrome C Planctomycete-type" evidence="1">
    <location>
        <begin position="59"/>
        <end position="111"/>
    </location>
</feature>
<accession>A0A382X2Y8</accession>
<protein>
    <recommendedName>
        <fullName evidence="1">Cytochrome C Planctomycete-type domain-containing protein</fullName>
    </recommendedName>
</protein>
<dbReference type="InterPro" id="IPR011429">
    <property type="entry name" value="Cyt_c_Planctomycete-type"/>
</dbReference>
<dbReference type="AlphaFoldDB" id="A0A382X2Y8"/>
<organism evidence="2">
    <name type="scientific">marine metagenome</name>
    <dbReference type="NCBI Taxonomy" id="408172"/>
    <lineage>
        <taxon>unclassified sequences</taxon>
        <taxon>metagenomes</taxon>
        <taxon>ecological metagenomes</taxon>
    </lineage>
</organism>
<dbReference type="EMBL" id="UINC01164398">
    <property type="protein sequence ID" value="SVD65230.1"/>
    <property type="molecule type" value="Genomic_DNA"/>
</dbReference>
<sequence>MKRSLAILCLNFLFGGTTPLQETAHAEGASDRDPATAVRLAAEPVLFEKEVRPILKEHCFQCHGEGGKKEGDLDLRLRRLMMVGGEHGPVIVPGQPEKSLLFVKVRDGKMPKGQ</sequence>
<reference evidence="2" key="1">
    <citation type="submission" date="2018-05" db="EMBL/GenBank/DDBJ databases">
        <authorList>
            <person name="Lanie J.A."/>
            <person name="Ng W.-L."/>
            <person name="Kazmierczak K.M."/>
            <person name="Andrzejewski T.M."/>
            <person name="Davidsen T.M."/>
            <person name="Wayne K.J."/>
            <person name="Tettelin H."/>
            <person name="Glass J.I."/>
            <person name="Rusch D."/>
            <person name="Podicherti R."/>
            <person name="Tsui H.-C.T."/>
            <person name="Winkler M.E."/>
        </authorList>
    </citation>
    <scope>NUCLEOTIDE SEQUENCE</scope>
</reference>
<gene>
    <name evidence="2" type="ORF">METZ01_LOCUS418084</name>
</gene>
<proteinExistence type="predicted"/>
<dbReference type="PANTHER" id="PTHR35889">
    <property type="entry name" value="CYCLOINULO-OLIGOSACCHARIDE FRUCTANOTRANSFERASE-RELATED"/>
    <property type="match status" value="1"/>
</dbReference>
<evidence type="ECO:0000313" key="2">
    <source>
        <dbReference type="EMBL" id="SVD65230.1"/>
    </source>
</evidence>
<dbReference type="Pfam" id="PF07635">
    <property type="entry name" value="PSCyt1"/>
    <property type="match status" value="1"/>
</dbReference>
<dbReference type="PANTHER" id="PTHR35889:SF3">
    <property type="entry name" value="F-BOX DOMAIN-CONTAINING PROTEIN"/>
    <property type="match status" value="1"/>
</dbReference>
<feature type="non-terminal residue" evidence="2">
    <location>
        <position position="114"/>
    </location>
</feature>
<evidence type="ECO:0000259" key="1">
    <source>
        <dbReference type="Pfam" id="PF07635"/>
    </source>
</evidence>